<evidence type="ECO:0000256" key="6">
    <source>
        <dbReference type="ARBA" id="ARBA00044535"/>
    </source>
</evidence>
<dbReference type="PANTHER" id="PTHR13710">
    <property type="entry name" value="DNA HELICASE RECQ FAMILY MEMBER"/>
    <property type="match status" value="1"/>
</dbReference>
<dbReference type="AlphaFoldDB" id="A0A1Q2D3M1"/>
<reference evidence="8 9" key="1">
    <citation type="journal article" date="2010" name="Int. J. Syst. Evol. Microbiol.">
        <title>Vagococcus penaei sp. nov., isolated from spoilage microbiota of cooked shrimp (Penaeus vannamei).</title>
        <authorList>
            <person name="Jaffres E."/>
            <person name="Prevost H."/>
            <person name="Rossero A."/>
            <person name="Joffraud J.J."/>
            <person name="Dousset X."/>
        </authorList>
    </citation>
    <scope>NUCLEOTIDE SEQUENCE [LARGE SCALE GENOMIC DNA]</scope>
    <source>
        <strain evidence="8 9">CD276</strain>
    </source>
</reference>
<dbReference type="GO" id="GO:0009378">
    <property type="term" value="F:four-way junction helicase activity"/>
    <property type="evidence" value="ECO:0007669"/>
    <property type="project" value="TreeGrafter"/>
</dbReference>
<dbReference type="Gene3D" id="3.40.50.300">
    <property type="entry name" value="P-loop containing nucleotide triphosphate hydrolases"/>
    <property type="match status" value="2"/>
</dbReference>
<dbReference type="SMART" id="SM00487">
    <property type="entry name" value="DEXDc"/>
    <property type="match status" value="1"/>
</dbReference>
<proteinExistence type="predicted"/>
<dbReference type="GO" id="GO:0006310">
    <property type="term" value="P:DNA recombination"/>
    <property type="evidence" value="ECO:0007669"/>
    <property type="project" value="InterPro"/>
</dbReference>
<keyword evidence="9" id="KW-1185">Reference proteome</keyword>
<dbReference type="PROSITE" id="PS51192">
    <property type="entry name" value="HELICASE_ATP_BIND_1"/>
    <property type="match status" value="1"/>
</dbReference>
<dbReference type="SMART" id="SM00490">
    <property type="entry name" value="HELICc"/>
    <property type="match status" value="1"/>
</dbReference>
<evidence type="ECO:0000256" key="7">
    <source>
        <dbReference type="ARBA" id="ARBA00044550"/>
    </source>
</evidence>
<keyword evidence="1" id="KW-0547">Nucleotide-binding</keyword>
<name>A0A1Q2D3M1_9ENTE</name>
<dbReference type="KEGG" id="vpi:BW732_01165"/>
<dbReference type="GO" id="GO:0005737">
    <property type="term" value="C:cytoplasm"/>
    <property type="evidence" value="ECO:0007669"/>
    <property type="project" value="TreeGrafter"/>
</dbReference>
<dbReference type="PANTHER" id="PTHR13710:SF84">
    <property type="entry name" value="ATP-DEPENDENT DNA HELICASE RECS-RELATED"/>
    <property type="match status" value="1"/>
</dbReference>
<evidence type="ECO:0000256" key="4">
    <source>
        <dbReference type="ARBA" id="ARBA00022840"/>
    </source>
</evidence>
<dbReference type="InterPro" id="IPR011545">
    <property type="entry name" value="DEAD/DEAH_box_helicase_dom"/>
</dbReference>
<dbReference type="GO" id="GO:0006281">
    <property type="term" value="P:DNA repair"/>
    <property type="evidence" value="ECO:0007669"/>
    <property type="project" value="TreeGrafter"/>
</dbReference>
<dbReference type="OrthoDB" id="9763310at2"/>
<sequence>MVNNLEQLLYEKYGFTSFKPGQEETIKAALAGENTLAVLPTGTGKSLIYQFTSDCLAGQTIIVSPLISLMEDQVNQLRQLGEKSVVAINSQLSFFEKNFVLSHISDYKYIFLSPETLVQETVIQHLKTCHISLFVVDEAHCISQWGNDFRPDYLHLYHIIQELQEPLVMGLTATATETVLEDISKQLFKHRPYKLIQLSVDRPNIYYSVISVEDKLDYLTNFLSTHDAPGIIYFSSKKEAEKIAAALNQVCPFQVAAYHGGMSPHDRINLQQQFINDDIRVLCATNAFGMGINKTNIRFVIHYHLPDSLENYTQEVGRAGRDGKQSVAILLYNAGDERLHLFLQDETYHQKADLLFLKNKTDSELEQYLPQLNDLQVKWYNQLKKNNWDWETFDAYLALKKHQQSYRLYDILQFITGQTCRRKSLLTYFNQVDKYDIIIPCCDICQAKMPTINYHQPIKEDQGLTNSKEILKKLFLL</sequence>
<evidence type="ECO:0000313" key="8">
    <source>
        <dbReference type="EMBL" id="AQP52966.1"/>
    </source>
</evidence>
<dbReference type="NCBIfam" id="TIGR00614">
    <property type="entry name" value="recQ_fam"/>
    <property type="match status" value="1"/>
</dbReference>
<dbReference type="InterPro" id="IPR001650">
    <property type="entry name" value="Helicase_C-like"/>
</dbReference>
<gene>
    <name evidence="8" type="ORF">BW732_01165</name>
</gene>
<dbReference type="InterPro" id="IPR027417">
    <property type="entry name" value="P-loop_NTPase"/>
</dbReference>
<dbReference type="GO" id="GO:0043590">
    <property type="term" value="C:bacterial nucleoid"/>
    <property type="evidence" value="ECO:0007669"/>
    <property type="project" value="TreeGrafter"/>
</dbReference>
<dbReference type="STRING" id="633807.BW732_01165"/>
<dbReference type="GO" id="GO:0003677">
    <property type="term" value="F:DNA binding"/>
    <property type="evidence" value="ECO:0007669"/>
    <property type="project" value="UniProtKB-KW"/>
</dbReference>
<dbReference type="InterPro" id="IPR004589">
    <property type="entry name" value="DNA_helicase_ATP-dep_RecQ"/>
</dbReference>
<dbReference type="InterPro" id="IPR002464">
    <property type="entry name" value="DNA/RNA_helicase_DEAH_CS"/>
</dbReference>
<keyword evidence="2" id="KW-0378">Hydrolase</keyword>
<evidence type="ECO:0000256" key="2">
    <source>
        <dbReference type="ARBA" id="ARBA00022801"/>
    </source>
</evidence>
<dbReference type="EMBL" id="CP019609">
    <property type="protein sequence ID" value="AQP52966.1"/>
    <property type="molecule type" value="Genomic_DNA"/>
</dbReference>
<dbReference type="RefSeq" id="WP_077275063.1">
    <property type="nucleotide sequence ID" value="NZ_CP019609.1"/>
</dbReference>
<evidence type="ECO:0000256" key="5">
    <source>
        <dbReference type="ARBA" id="ARBA00023125"/>
    </source>
</evidence>
<evidence type="ECO:0000256" key="1">
    <source>
        <dbReference type="ARBA" id="ARBA00022741"/>
    </source>
</evidence>
<dbReference type="Proteomes" id="UP000188246">
    <property type="component" value="Chromosome"/>
</dbReference>
<dbReference type="PROSITE" id="PS51194">
    <property type="entry name" value="HELICASE_CTER"/>
    <property type="match status" value="1"/>
</dbReference>
<keyword evidence="5" id="KW-0238">DNA-binding</keyword>
<dbReference type="GO" id="GO:0016787">
    <property type="term" value="F:hydrolase activity"/>
    <property type="evidence" value="ECO:0007669"/>
    <property type="project" value="UniProtKB-KW"/>
</dbReference>
<keyword evidence="3" id="KW-0347">Helicase</keyword>
<keyword evidence="4" id="KW-0067">ATP-binding</keyword>
<evidence type="ECO:0000256" key="3">
    <source>
        <dbReference type="ARBA" id="ARBA00022806"/>
    </source>
</evidence>
<dbReference type="Pfam" id="PF16124">
    <property type="entry name" value="RecQ_Zn_bind"/>
    <property type="match status" value="1"/>
</dbReference>
<dbReference type="GO" id="GO:0043138">
    <property type="term" value="F:3'-5' DNA helicase activity"/>
    <property type="evidence" value="ECO:0007669"/>
    <property type="project" value="TreeGrafter"/>
</dbReference>
<dbReference type="InterPro" id="IPR014001">
    <property type="entry name" value="Helicase_ATP-bd"/>
</dbReference>
<dbReference type="CDD" id="cd18794">
    <property type="entry name" value="SF2_C_RecQ"/>
    <property type="match status" value="1"/>
</dbReference>
<evidence type="ECO:0000313" key="9">
    <source>
        <dbReference type="Proteomes" id="UP000188246"/>
    </source>
</evidence>
<dbReference type="GO" id="GO:0005524">
    <property type="term" value="F:ATP binding"/>
    <property type="evidence" value="ECO:0007669"/>
    <property type="project" value="UniProtKB-KW"/>
</dbReference>
<dbReference type="PROSITE" id="PS00690">
    <property type="entry name" value="DEAH_ATP_HELICASE"/>
    <property type="match status" value="1"/>
</dbReference>
<dbReference type="SUPFAM" id="SSF52540">
    <property type="entry name" value="P-loop containing nucleoside triphosphate hydrolases"/>
    <property type="match status" value="1"/>
</dbReference>
<dbReference type="Pfam" id="PF00271">
    <property type="entry name" value="Helicase_C"/>
    <property type="match status" value="1"/>
</dbReference>
<dbReference type="GO" id="GO:0030894">
    <property type="term" value="C:replisome"/>
    <property type="evidence" value="ECO:0007669"/>
    <property type="project" value="TreeGrafter"/>
</dbReference>
<dbReference type="InterPro" id="IPR032284">
    <property type="entry name" value="RecQ_Zn-bd"/>
</dbReference>
<protein>
    <recommendedName>
        <fullName evidence="6">ATP-dependent DNA helicase RecQ</fullName>
    </recommendedName>
    <alternativeName>
        <fullName evidence="7">DNA 3'-5' helicase RecQ</fullName>
    </alternativeName>
</protein>
<accession>A0A1Q2D3M1</accession>
<organism evidence="8 9">
    <name type="scientific">Vagococcus penaei</name>
    <dbReference type="NCBI Taxonomy" id="633807"/>
    <lineage>
        <taxon>Bacteria</taxon>
        <taxon>Bacillati</taxon>
        <taxon>Bacillota</taxon>
        <taxon>Bacilli</taxon>
        <taxon>Lactobacillales</taxon>
        <taxon>Enterococcaceae</taxon>
        <taxon>Vagococcus</taxon>
    </lineage>
</organism>
<dbReference type="CDD" id="cd17920">
    <property type="entry name" value="DEXHc_RecQ"/>
    <property type="match status" value="1"/>
</dbReference>
<dbReference type="Pfam" id="PF00270">
    <property type="entry name" value="DEAD"/>
    <property type="match status" value="1"/>
</dbReference>